<dbReference type="GO" id="GO:0005544">
    <property type="term" value="F:calcium-dependent phospholipid binding"/>
    <property type="evidence" value="ECO:0007669"/>
    <property type="project" value="TreeGrafter"/>
</dbReference>
<keyword evidence="2" id="KW-1185">Reference proteome</keyword>
<dbReference type="GO" id="GO:0005654">
    <property type="term" value="C:nucleoplasm"/>
    <property type="evidence" value="ECO:0007669"/>
    <property type="project" value="TreeGrafter"/>
</dbReference>
<dbReference type="SUPFAM" id="SSF52151">
    <property type="entry name" value="FabD/lysophospholipase-like"/>
    <property type="match status" value="1"/>
</dbReference>
<dbReference type="GO" id="GO:0005509">
    <property type="term" value="F:calcium ion binding"/>
    <property type="evidence" value="ECO:0007669"/>
    <property type="project" value="TreeGrafter"/>
</dbReference>
<evidence type="ECO:0000313" key="1">
    <source>
        <dbReference type="EMBL" id="KAG9356059.1"/>
    </source>
</evidence>
<dbReference type="GO" id="GO:0046475">
    <property type="term" value="P:glycerophospholipid catabolic process"/>
    <property type="evidence" value="ECO:0007669"/>
    <property type="project" value="TreeGrafter"/>
</dbReference>
<proteinExistence type="predicted"/>
<evidence type="ECO:0000313" key="2">
    <source>
        <dbReference type="Proteomes" id="UP000824540"/>
    </source>
</evidence>
<dbReference type="GO" id="GO:0005635">
    <property type="term" value="C:nuclear envelope"/>
    <property type="evidence" value="ECO:0007669"/>
    <property type="project" value="TreeGrafter"/>
</dbReference>
<dbReference type="Proteomes" id="UP000824540">
    <property type="component" value="Unassembled WGS sequence"/>
</dbReference>
<dbReference type="GO" id="GO:0047498">
    <property type="term" value="F:calcium-dependent phospholipase A2 activity"/>
    <property type="evidence" value="ECO:0007669"/>
    <property type="project" value="TreeGrafter"/>
</dbReference>
<evidence type="ECO:0008006" key="3">
    <source>
        <dbReference type="Google" id="ProtNLM"/>
    </source>
</evidence>
<comment type="caution">
    <text evidence="1">The sequence shown here is derived from an EMBL/GenBank/DDBJ whole genome shotgun (WGS) entry which is preliminary data.</text>
</comment>
<dbReference type="AlphaFoldDB" id="A0A8T2PXC8"/>
<sequence length="130" mass="14612">MVGLLGCLDQMGKDNLLDSTLYLCGVSGSTWCMSALYEDPDWSSKLRSAMTKVIERITETPFDLTAVIKRLAEAIKDENYSLTDFWAATVVYENVKMIDQSHLSDTKVDPINPYPIYTVNDQGLKKKGHK</sequence>
<dbReference type="PANTHER" id="PTHR10728">
    <property type="entry name" value="CYTOSOLIC PHOSPHOLIPASE A2"/>
    <property type="match status" value="1"/>
</dbReference>
<dbReference type="EMBL" id="JAFBMS010000001">
    <property type="protein sequence ID" value="KAG9356059.1"/>
    <property type="molecule type" value="Genomic_DNA"/>
</dbReference>
<protein>
    <recommendedName>
        <fullName evidence="3">PLA2c domain-containing protein</fullName>
    </recommendedName>
</protein>
<organism evidence="1 2">
    <name type="scientific">Albula glossodonta</name>
    <name type="common">roundjaw bonefish</name>
    <dbReference type="NCBI Taxonomy" id="121402"/>
    <lineage>
        <taxon>Eukaryota</taxon>
        <taxon>Metazoa</taxon>
        <taxon>Chordata</taxon>
        <taxon>Craniata</taxon>
        <taxon>Vertebrata</taxon>
        <taxon>Euteleostomi</taxon>
        <taxon>Actinopterygii</taxon>
        <taxon>Neopterygii</taxon>
        <taxon>Teleostei</taxon>
        <taxon>Albuliformes</taxon>
        <taxon>Albulidae</taxon>
        <taxon>Albula</taxon>
    </lineage>
</organism>
<dbReference type="PANTHER" id="PTHR10728:SF39">
    <property type="entry name" value="CYTOSOLIC PHOSPHOLIPASE A2 GAMMA"/>
    <property type="match status" value="1"/>
</dbReference>
<reference evidence="1" key="1">
    <citation type="thesis" date="2021" institute="BYU ScholarsArchive" country="Provo, UT, USA">
        <title>Applications of and Algorithms for Genome Assembly and Genomic Analyses with an Emphasis on Marine Teleosts.</title>
        <authorList>
            <person name="Pickett B.D."/>
        </authorList>
    </citation>
    <scope>NUCLEOTIDE SEQUENCE</scope>
    <source>
        <strain evidence="1">HI-2016</strain>
    </source>
</reference>
<dbReference type="InterPro" id="IPR016035">
    <property type="entry name" value="Acyl_Trfase/lysoPLipase"/>
</dbReference>
<gene>
    <name evidence="1" type="ORF">JZ751_000903</name>
</gene>
<dbReference type="GO" id="GO:0005829">
    <property type="term" value="C:cytosol"/>
    <property type="evidence" value="ECO:0007669"/>
    <property type="project" value="TreeGrafter"/>
</dbReference>
<dbReference type="Gene3D" id="3.40.1090.10">
    <property type="entry name" value="Cytosolic phospholipase A2 catalytic domain"/>
    <property type="match status" value="1"/>
</dbReference>
<dbReference type="OrthoDB" id="270970at2759"/>
<feature type="non-terminal residue" evidence="1">
    <location>
        <position position="1"/>
    </location>
</feature>
<name>A0A8T2PXC8_9TELE</name>
<accession>A0A8T2PXC8</accession>